<proteinExistence type="predicted"/>
<reference evidence="1 2" key="1">
    <citation type="journal article" date="2018" name="Front. Plant Sci.">
        <title>Red Clover (Trifolium pratense) and Zigzag Clover (T. medium) - A Picture of Genomic Similarities and Differences.</title>
        <authorList>
            <person name="Dluhosova J."/>
            <person name="Istvanek J."/>
            <person name="Nedelnik J."/>
            <person name="Repkova J."/>
        </authorList>
    </citation>
    <scope>NUCLEOTIDE SEQUENCE [LARGE SCALE GENOMIC DNA]</scope>
    <source>
        <strain evidence="2">cv. 10/8</strain>
        <tissue evidence="1">Leaf</tissue>
    </source>
</reference>
<dbReference type="EMBL" id="LXQA011374880">
    <property type="protein sequence ID" value="MCI95063.1"/>
    <property type="molecule type" value="Genomic_DNA"/>
</dbReference>
<protein>
    <submittedName>
        <fullName evidence="1">Retrovirus-related Pol polyprotein from transposon TNT 1-94</fullName>
    </submittedName>
</protein>
<sequence length="38" mass="4102">MENLLRSKEYWSLIENGVTVAPKNATPEQVAAAAASKL</sequence>
<comment type="caution">
    <text evidence="1">The sequence shown here is derived from an EMBL/GenBank/DDBJ whole genome shotgun (WGS) entry which is preliminary data.</text>
</comment>
<evidence type="ECO:0000313" key="2">
    <source>
        <dbReference type="Proteomes" id="UP000265520"/>
    </source>
</evidence>
<dbReference type="AlphaFoldDB" id="A0A392W5N5"/>
<keyword evidence="2" id="KW-1185">Reference proteome</keyword>
<accession>A0A392W5N5</accession>
<name>A0A392W5N5_9FABA</name>
<feature type="non-terminal residue" evidence="1">
    <location>
        <position position="38"/>
    </location>
</feature>
<dbReference type="Proteomes" id="UP000265520">
    <property type="component" value="Unassembled WGS sequence"/>
</dbReference>
<evidence type="ECO:0000313" key="1">
    <source>
        <dbReference type="EMBL" id="MCI95063.1"/>
    </source>
</evidence>
<organism evidence="1 2">
    <name type="scientific">Trifolium medium</name>
    <dbReference type="NCBI Taxonomy" id="97028"/>
    <lineage>
        <taxon>Eukaryota</taxon>
        <taxon>Viridiplantae</taxon>
        <taxon>Streptophyta</taxon>
        <taxon>Embryophyta</taxon>
        <taxon>Tracheophyta</taxon>
        <taxon>Spermatophyta</taxon>
        <taxon>Magnoliopsida</taxon>
        <taxon>eudicotyledons</taxon>
        <taxon>Gunneridae</taxon>
        <taxon>Pentapetalae</taxon>
        <taxon>rosids</taxon>
        <taxon>fabids</taxon>
        <taxon>Fabales</taxon>
        <taxon>Fabaceae</taxon>
        <taxon>Papilionoideae</taxon>
        <taxon>50 kb inversion clade</taxon>
        <taxon>NPAAA clade</taxon>
        <taxon>Hologalegina</taxon>
        <taxon>IRL clade</taxon>
        <taxon>Trifolieae</taxon>
        <taxon>Trifolium</taxon>
    </lineage>
</organism>